<evidence type="ECO:0000313" key="2">
    <source>
        <dbReference type="EMBL" id="EDP98179.1"/>
    </source>
</evidence>
<organism evidence="2 3">
    <name type="scientific">Kordia algicida OT-1</name>
    <dbReference type="NCBI Taxonomy" id="391587"/>
    <lineage>
        <taxon>Bacteria</taxon>
        <taxon>Pseudomonadati</taxon>
        <taxon>Bacteroidota</taxon>
        <taxon>Flavobacteriia</taxon>
        <taxon>Flavobacteriales</taxon>
        <taxon>Flavobacteriaceae</taxon>
        <taxon>Kordia</taxon>
    </lineage>
</organism>
<dbReference type="AlphaFoldDB" id="A9DJT4"/>
<accession>A9DJT4</accession>
<dbReference type="OrthoDB" id="9808460at2"/>
<dbReference type="InterPro" id="IPR007403">
    <property type="entry name" value="DUF456"/>
</dbReference>
<protein>
    <recommendedName>
        <fullName evidence="4">DUF456 domain-containing protein</fullName>
    </recommendedName>
</protein>
<keyword evidence="3" id="KW-1185">Reference proteome</keyword>
<dbReference type="EMBL" id="ABIB01000001">
    <property type="protein sequence ID" value="EDP98179.1"/>
    <property type="molecule type" value="Genomic_DNA"/>
</dbReference>
<feature type="transmembrane region" description="Helical" evidence="1">
    <location>
        <begin position="50"/>
        <end position="71"/>
    </location>
</feature>
<feature type="transmembrane region" description="Helical" evidence="1">
    <location>
        <begin position="128"/>
        <end position="153"/>
    </location>
</feature>
<dbReference type="Pfam" id="PF04306">
    <property type="entry name" value="DUF456"/>
    <property type="match status" value="1"/>
</dbReference>
<feature type="transmembrane region" description="Helical" evidence="1">
    <location>
        <begin position="83"/>
        <end position="108"/>
    </location>
</feature>
<proteinExistence type="predicted"/>
<keyword evidence="1" id="KW-1133">Transmembrane helix</keyword>
<evidence type="ECO:0000256" key="1">
    <source>
        <dbReference type="SAM" id="Phobius"/>
    </source>
</evidence>
<dbReference type="eggNOG" id="COG2839">
    <property type="taxonomic scope" value="Bacteria"/>
</dbReference>
<dbReference type="HOGENOM" id="CLU_109297_0_1_10"/>
<keyword evidence="1" id="KW-0812">Transmembrane</keyword>
<name>A9DJT4_9FLAO</name>
<reference evidence="2 3" key="1">
    <citation type="journal article" date="2011" name="J. Bacteriol.">
        <title>Genome sequence of the algicidal bacterium Kordia algicida OT-1.</title>
        <authorList>
            <person name="Lee H.S."/>
            <person name="Kang S.G."/>
            <person name="Kwon K.K."/>
            <person name="Lee J.H."/>
            <person name="Kim S.J."/>
        </authorList>
    </citation>
    <scope>NUCLEOTIDE SEQUENCE [LARGE SCALE GENOMIC DNA]</scope>
    <source>
        <strain evidence="2 3">OT-1</strain>
    </source>
</reference>
<dbReference type="RefSeq" id="WP_007095192.1">
    <property type="nucleotide sequence ID" value="NZ_CP142125.1"/>
</dbReference>
<evidence type="ECO:0000313" key="3">
    <source>
        <dbReference type="Proteomes" id="UP000002945"/>
    </source>
</evidence>
<dbReference type="Proteomes" id="UP000002945">
    <property type="component" value="Unassembled WGS sequence"/>
</dbReference>
<dbReference type="PANTHER" id="PTHR39165">
    <property type="entry name" value="IG HYPOTHETICAL 17883"/>
    <property type="match status" value="1"/>
</dbReference>
<gene>
    <name evidence="2" type="ORF">KAOT1_13217</name>
</gene>
<dbReference type="STRING" id="391587.KAOT1_13217"/>
<keyword evidence="1" id="KW-0472">Membrane</keyword>
<evidence type="ECO:0008006" key="4">
    <source>
        <dbReference type="Google" id="ProtNLM"/>
    </source>
</evidence>
<comment type="caution">
    <text evidence="2">The sequence shown here is derived from an EMBL/GenBank/DDBJ whole genome shotgun (WGS) entry which is preliminary data.</text>
</comment>
<dbReference type="PANTHER" id="PTHR39165:SF1">
    <property type="entry name" value="DUF456 DOMAIN-CONTAINING PROTEIN"/>
    <property type="match status" value="1"/>
</dbReference>
<sequence>MDIFLTVIGFFLMLLGIIGSFLPVLPGPITSWIGLLLLYLTKAIPNDWTFLGITFVVALFVFILDYIIPALGTKRYGGSKYGIYGTTIGLIIGLLFLGPFGIIIGPFLGALIGELAFAEKDASSAFKAAFGSFLGFLFSTFLKFIVALIYFGFFLSDFWEYRSVIF</sequence>